<reference evidence="2 3" key="1">
    <citation type="submission" date="2022-10" db="EMBL/GenBank/DDBJ databases">
        <title>Luteolibacter flavescens strain MCCC 1K03193, whole genome shotgun sequencing project.</title>
        <authorList>
            <person name="Zhao G."/>
            <person name="Shen L."/>
        </authorList>
    </citation>
    <scope>NUCLEOTIDE SEQUENCE [LARGE SCALE GENOMIC DNA]</scope>
    <source>
        <strain evidence="2 3">MCCC 1K03193</strain>
    </source>
</reference>
<dbReference type="Proteomes" id="UP001207930">
    <property type="component" value="Unassembled WGS sequence"/>
</dbReference>
<comment type="caution">
    <text evidence="2">The sequence shown here is derived from an EMBL/GenBank/DDBJ whole genome shotgun (WGS) entry which is preliminary data.</text>
</comment>
<evidence type="ECO:0000313" key="2">
    <source>
        <dbReference type="EMBL" id="MCW1887283.1"/>
    </source>
</evidence>
<proteinExistence type="predicted"/>
<evidence type="ECO:0000313" key="3">
    <source>
        <dbReference type="Proteomes" id="UP001207930"/>
    </source>
</evidence>
<protein>
    <submittedName>
        <fullName evidence="2">Uncharacterized protein</fullName>
    </submittedName>
</protein>
<feature type="chain" id="PRO_5047372299" evidence="1">
    <location>
        <begin position="23"/>
        <end position="496"/>
    </location>
</feature>
<accession>A0ABT3FUK7</accession>
<organism evidence="2 3">
    <name type="scientific">Luteolibacter flavescens</name>
    <dbReference type="NCBI Taxonomy" id="1859460"/>
    <lineage>
        <taxon>Bacteria</taxon>
        <taxon>Pseudomonadati</taxon>
        <taxon>Verrucomicrobiota</taxon>
        <taxon>Verrucomicrobiia</taxon>
        <taxon>Verrucomicrobiales</taxon>
        <taxon>Verrucomicrobiaceae</taxon>
        <taxon>Luteolibacter</taxon>
    </lineage>
</organism>
<name>A0ABT3FUK7_9BACT</name>
<dbReference type="EMBL" id="JAPDDS010000016">
    <property type="protein sequence ID" value="MCW1887283.1"/>
    <property type="molecule type" value="Genomic_DNA"/>
</dbReference>
<sequence>MKLSHSAVLGFATLASILAASADTVTVYFSASNGDRNATQVALSRLLRNWSYQGTSGRFPASGTLNPDGNYTGTDNTFRQSNFGTWNGTWNGHTVIVKTNYAGALSGIAAVANQTVQVRFDVTNGQGTTNVPSNLLTISDNTQYTQHVVDFGLSTNFQLTSPFNGDYNGLQYSEIQEIPVGISQLGFYGSPGIPIDNITTQQARQLYDTGSLPLSFFTGNWTNGDQHKWIYALGRNTDAGQRFAAQLEIGRSGLGEQYVYQATDGTNPTEPLAAGGAANAPLVETPAGSGNWQANPSYDASKSYTIGTSVIGGTVSRQRKWPTETWSGITASGGHTSGANLATALTRKLGQDAYRASDPAATAGWYIGYVTPGDADATVLGNGQGAARPADSKGVALKYNGVENTPDNVKSGRYTLWLYNRIVVPKPLDGQGIYSGVAGVTGDPTTTFRGEFVEALANGIRQVVSTQQGISLSDAALKVHRLADGGTVYAGQLPQD</sequence>
<keyword evidence="3" id="KW-1185">Reference proteome</keyword>
<feature type="signal peptide" evidence="1">
    <location>
        <begin position="1"/>
        <end position="22"/>
    </location>
</feature>
<evidence type="ECO:0000256" key="1">
    <source>
        <dbReference type="SAM" id="SignalP"/>
    </source>
</evidence>
<dbReference type="RefSeq" id="WP_264503239.1">
    <property type="nucleotide sequence ID" value="NZ_JAPDDS010000016.1"/>
</dbReference>
<keyword evidence="1" id="KW-0732">Signal</keyword>
<gene>
    <name evidence="2" type="ORF">OKA04_21275</name>
</gene>